<keyword evidence="1" id="KW-0238">DNA-binding</keyword>
<reference evidence="7" key="1">
    <citation type="journal article" date="2019" name="Int. J. Syst. Evol. Microbiol.">
        <title>The Global Catalogue of Microorganisms (GCM) 10K type strain sequencing project: providing services to taxonomists for standard genome sequencing and annotation.</title>
        <authorList>
            <consortium name="The Broad Institute Genomics Platform"/>
            <consortium name="The Broad Institute Genome Sequencing Center for Infectious Disease"/>
            <person name="Wu L."/>
            <person name="Ma J."/>
        </authorList>
    </citation>
    <scope>NUCLEOTIDE SEQUENCE [LARGE SCALE GENOMIC DNA]</scope>
    <source>
        <strain evidence="7">CGMCC 1.12859</strain>
    </source>
</reference>
<accession>A0ABW2G196</accession>
<dbReference type="InterPro" id="IPR050639">
    <property type="entry name" value="SSR_resolvase"/>
</dbReference>
<evidence type="ECO:0000313" key="7">
    <source>
        <dbReference type="Proteomes" id="UP001596435"/>
    </source>
</evidence>
<keyword evidence="2" id="KW-0233">DNA recombination</keyword>
<dbReference type="InterPro" id="IPR011109">
    <property type="entry name" value="DNA_bind_recombinase_dom"/>
</dbReference>
<feature type="domain" description="Resolvase/invertase-type recombinase catalytic" evidence="4">
    <location>
        <begin position="46"/>
        <end position="191"/>
    </location>
</feature>
<dbReference type="PROSITE" id="PS51737">
    <property type="entry name" value="RECOMBINASE_DNA_BIND"/>
    <property type="match status" value="1"/>
</dbReference>
<dbReference type="Gene3D" id="3.90.1750.20">
    <property type="entry name" value="Putative Large Serine Recombinase, Chain B, Domain 2"/>
    <property type="match status" value="1"/>
</dbReference>
<dbReference type="InterPro" id="IPR038109">
    <property type="entry name" value="DNA_bind_recomb_sf"/>
</dbReference>
<dbReference type="PANTHER" id="PTHR30461:SF2">
    <property type="entry name" value="SERINE RECOMBINASE PINE-RELATED"/>
    <property type="match status" value="1"/>
</dbReference>
<evidence type="ECO:0000313" key="6">
    <source>
        <dbReference type="EMBL" id="MFC7182520.1"/>
    </source>
</evidence>
<dbReference type="Pfam" id="PF00239">
    <property type="entry name" value="Resolvase"/>
    <property type="match status" value="1"/>
</dbReference>
<feature type="region of interest" description="Disordered" evidence="3">
    <location>
        <begin position="1"/>
        <end position="38"/>
    </location>
</feature>
<dbReference type="EMBL" id="JBHTAJ010000048">
    <property type="protein sequence ID" value="MFC7182520.1"/>
    <property type="molecule type" value="Genomic_DNA"/>
</dbReference>
<evidence type="ECO:0000256" key="2">
    <source>
        <dbReference type="ARBA" id="ARBA00023172"/>
    </source>
</evidence>
<dbReference type="PANTHER" id="PTHR30461">
    <property type="entry name" value="DNA-INVERTASE FROM LAMBDOID PROPHAGE"/>
    <property type="match status" value="1"/>
</dbReference>
<organism evidence="6 7">
    <name type="scientific">Kitasatospora paranensis</name>
    <dbReference type="NCBI Taxonomy" id="258053"/>
    <lineage>
        <taxon>Bacteria</taxon>
        <taxon>Bacillati</taxon>
        <taxon>Actinomycetota</taxon>
        <taxon>Actinomycetes</taxon>
        <taxon>Kitasatosporales</taxon>
        <taxon>Streptomycetaceae</taxon>
        <taxon>Kitasatospora</taxon>
    </lineage>
</organism>
<dbReference type="InterPro" id="IPR006119">
    <property type="entry name" value="Resolv_N"/>
</dbReference>
<evidence type="ECO:0000256" key="1">
    <source>
        <dbReference type="ARBA" id="ARBA00023125"/>
    </source>
</evidence>
<evidence type="ECO:0000259" key="4">
    <source>
        <dbReference type="PROSITE" id="PS51736"/>
    </source>
</evidence>
<gene>
    <name evidence="6" type="ORF">ACFQMG_23500</name>
</gene>
<dbReference type="SUPFAM" id="SSF53041">
    <property type="entry name" value="Resolvase-like"/>
    <property type="match status" value="1"/>
</dbReference>
<dbReference type="InterPro" id="IPR036162">
    <property type="entry name" value="Resolvase-like_N_sf"/>
</dbReference>
<dbReference type="CDD" id="cd00338">
    <property type="entry name" value="Ser_Recombinase"/>
    <property type="match status" value="1"/>
</dbReference>
<dbReference type="SMART" id="SM00857">
    <property type="entry name" value="Resolvase"/>
    <property type="match status" value="1"/>
</dbReference>
<evidence type="ECO:0000256" key="3">
    <source>
        <dbReference type="SAM" id="MobiDB-lite"/>
    </source>
</evidence>
<feature type="domain" description="Recombinase" evidence="5">
    <location>
        <begin position="199"/>
        <end position="333"/>
    </location>
</feature>
<comment type="caution">
    <text evidence="6">The sequence shown here is derived from an EMBL/GenBank/DDBJ whole genome shotgun (WGS) entry which is preliminary data.</text>
</comment>
<evidence type="ECO:0000259" key="5">
    <source>
        <dbReference type="PROSITE" id="PS51737"/>
    </source>
</evidence>
<proteinExistence type="predicted"/>
<keyword evidence="7" id="KW-1185">Reference proteome</keyword>
<dbReference type="Pfam" id="PF07508">
    <property type="entry name" value="Recombinase"/>
    <property type="match status" value="1"/>
</dbReference>
<dbReference type="PROSITE" id="PS51736">
    <property type="entry name" value="RECOMBINASES_3"/>
    <property type="match status" value="1"/>
</dbReference>
<dbReference type="Proteomes" id="UP001596435">
    <property type="component" value="Unassembled WGS sequence"/>
</dbReference>
<sequence length="552" mass="62486">MSPASTRPAARWRSRLQEGTTSTSRGRPVVGHTVRDTGGQVPKPIRAALYLRLSRDAEDSTSIASQEQDCRDFCRLRGWEVVQVVSDVDVSGAIRPEDRSGFREILDNLSEVDVVVARSVDRFSRVTAHFAALVEMLTGRGATLADVQGQVDLTSPYGKFVTTIMVAFAEMERETIKARILRSRGELRRQGRWLGGAAPYGFRLVEKDGGKALDLDGYAQGVLTRVVRRVVEGVTLSQEVDRLNSSGERSPGTYRKLARGEWHPPMVWEEWTYSALYQLLRSEVLRGYRVVGKRSDRRAVRDEFGAPVRVGPALLDDETWYELQDALDRAGQTNRRPRRKATLLLHVAWCPNCDETLYYNSREYRGKRLDLYTCEAARYKRVRDKGLCPGISVNAARLEEQVEDWLLTRFGPIEFQVQRRVGGGSDRRVKLDGLTADIDALAADLAVLRGAARDAVLRQLEARQEALEEIEAEPDTPERWEWVPTGRTVADEWKARDTAERRLLLLDFNIRATVTPANGRRAWDPERIHVGRHVEDPEAEALEAIRRELEEL</sequence>
<protein>
    <submittedName>
        <fullName evidence="6">Recombinase family protein</fullName>
    </submittedName>
</protein>
<name>A0ABW2G196_9ACTN</name>
<dbReference type="Gene3D" id="3.40.50.1390">
    <property type="entry name" value="Resolvase, N-terminal catalytic domain"/>
    <property type="match status" value="1"/>
</dbReference>
<dbReference type="RefSeq" id="WP_380231940.1">
    <property type="nucleotide sequence ID" value="NZ_JBHSVH010000002.1"/>
</dbReference>